<proteinExistence type="predicted"/>
<dbReference type="NCBIfam" id="TIGR03709">
    <property type="entry name" value="PPK2_rel_1"/>
    <property type="match status" value="1"/>
</dbReference>
<protein>
    <submittedName>
        <fullName evidence="3">Polyphosphate kinase 2 family protein</fullName>
    </submittedName>
</protein>
<reference evidence="3 4" key="1">
    <citation type="journal article" date="2019" name="Nat. Med.">
        <title>A library of human gut bacterial isolates paired with longitudinal multiomics data enables mechanistic microbiome research.</title>
        <authorList>
            <person name="Poyet M."/>
            <person name="Groussin M."/>
            <person name="Gibbons S.M."/>
            <person name="Avila-Pacheco J."/>
            <person name="Jiang X."/>
            <person name="Kearney S.M."/>
            <person name="Perrotta A.R."/>
            <person name="Berdy B."/>
            <person name="Zhao S."/>
            <person name="Lieberman T.D."/>
            <person name="Swanson P.K."/>
            <person name="Smith M."/>
            <person name="Roesemann S."/>
            <person name="Alexander J.E."/>
            <person name="Rich S.A."/>
            <person name="Livny J."/>
            <person name="Vlamakis H."/>
            <person name="Clish C."/>
            <person name="Bullock K."/>
            <person name="Deik A."/>
            <person name="Scott J."/>
            <person name="Pierce K.A."/>
            <person name="Xavier R.J."/>
            <person name="Alm E.J."/>
        </authorList>
    </citation>
    <scope>NUCLEOTIDE SEQUENCE [LARGE SCALE GENOMIC DNA]</scope>
    <source>
        <strain evidence="3 4">BIOML-A2</strain>
    </source>
</reference>
<keyword evidence="3" id="KW-0808">Transferase</keyword>
<dbReference type="AlphaFoldDB" id="A0A7J5TG64"/>
<dbReference type="PANTHER" id="PTHR34383:SF3">
    <property type="entry name" value="POLYPHOSPHATE:AMP PHOSPHOTRANSFERASE"/>
    <property type="match status" value="1"/>
</dbReference>
<evidence type="ECO:0000256" key="1">
    <source>
        <dbReference type="SAM" id="MobiDB-lite"/>
    </source>
</evidence>
<dbReference type="InterPro" id="IPR022488">
    <property type="entry name" value="PPK2-related"/>
</dbReference>
<gene>
    <name evidence="3" type="ORF">GBB04_08925</name>
</gene>
<dbReference type="InterPro" id="IPR022300">
    <property type="entry name" value="PPK2-rel_1"/>
</dbReference>
<sequence length="343" mass="39533">MGTVNRQAGRLGMADKDSKKGEAKNPAIAKTLNKVEERLDMGERSDSVAEGLANVAKASELLSSVWTLPPGQLLRFHHDTKVAELDGDSTPGFDGNKEDAERFIGISSAEIARYQRLMYANGVKGSRRRLLIVLQGMDASGKGGIVRHVFSQGDPMGMHYHGFGAPKGEELDHDYLWRIKRELPKNGWIAIFDRSQYEDVVMPHVHRTYPEEVWRPRYDEINRFESQLVSDGCAIIKIFLVVSKEEQKRHFLSRLDDPTKYWKFDPSDLEARERWDDYMDAWQEVFVKTSTEQAPWYLVPADNRWYSRAVVSELLRNTLKNMNMIWPPLEVDADEMRRRLNDM</sequence>
<accession>A0A7J5TG64</accession>
<dbReference type="Pfam" id="PF03976">
    <property type="entry name" value="PPK2"/>
    <property type="match status" value="1"/>
</dbReference>
<dbReference type="PANTHER" id="PTHR34383">
    <property type="entry name" value="POLYPHOSPHATE:AMP PHOSPHOTRANSFERASE-RELATED"/>
    <property type="match status" value="1"/>
</dbReference>
<feature type="region of interest" description="Disordered" evidence="1">
    <location>
        <begin position="1"/>
        <end position="25"/>
    </location>
</feature>
<keyword evidence="3" id="KW-0418">Kinase</keyword>
<dbReference type="GO" id="GO:0016776">
    <property type="term" value="F:phosphotransferase activity, phosphate group as acceptor"/>
    <property type="evidence" value="ECO:0007669"/>
    <property type="project" value="InterPro"/>
</dbReference>
<dbReference type="SUPFAM" id="SSF52540">
    <property type="entry name" value="P-loop containing nucleoside triphosphate hydrolases"/>
    <property type="match status" value="1"/>
</dbReference>
<dbReference type="EMBL" id="WDPD01000010">
    <property type="protein sequence ID" value="KAB7459800.1"/>
    <property type="molecule type" value="Genomic_DNA"/>
</dbReference>
<dbReference type="GO" id="GO:0006797">
    <property type="term" value="P:polyphosphate metabolic process"/>
    <property type="evidence" value="ECO:0007669"/>
    <property type="project" value="InterPro"/>
</dbReference>
<organism evidence="3 4">
    <name type="scientific">Bifidobacterium dentium</name>
    <dbReference type="NCBI Taxonomy" id="1689"/>
    <lineage>
        <taxon>Bacteria</taxon>
        <taxon>Bacillati</taxon>
        <taxon>Actinomycetota</taxon>
        <taxon>Actinomycetes</taxon>
        <taxon>Bifidobacteriales</taxon>
        <taxon>Bifidobacteriaceae</taxon>
        <taxon>Bifidobacterium</taxon>
    </lineage>
</organism>
<dbReference type="Gene3D" id="3.40.50.300">
    <property type="entry name" value="P-loop containing nucleotide triphosphate hydrolases"/>
    <property type="match status" value="1"/>
</dbReference>
<evidence type="ECO:0000313" key="4">
    <source>
        <dbReference type="Proteomes" id="UP000429211"/>
    </source>
</evidence>
<feature type="compositionally biased region" description="Basic and acidic residues" evidence="1">
    <location>
        <begin position="13"/>
        <end position="23"/>
    </location>
</feature>
<dbReference type="InterPro" id="IPR027417">
    <property type="entry name" value="P-loop_NTPase"/>
</dbReference>
<dbReference type="Proteomes" id="UP000429211">
    <property type="component" value="Unassembled WGS sequence"/>
</dbReference>
<evidence type="ECO:0000259" key="2">
    <source>
        <dbReference type="Pfam" id="PF03976"/>
    </source>
</evidence>
<dbReference type="GO" id="GO:0016301">
    <property type="term" value="F:kinase activity"/>
    <property type="evidence" value="ECO:0007669"/>
    <property type="project" value="UniProtKB-KW"/>
</dbReference>
<comment type="caution">
    <text evidence="3">The sequence shown here is derived from an EMBL/GenBank/DDBJ whole genome shotgun (WGS) entry which is preliminary data.</text>
</comment>
<evidence type="ECO:0000313" key="3">
    <source>
        <dbReference type="EMBL" id="KAB7459800.1"/>
    </source>
</evidence>
<feature type="domain" description="Polyphosphate kinase-2-related" evidence="2">
    <location>
        <begin position="121"/>
        <end position="323"/>
    </location>
</feature>
<name>A0A7J5TG64_9BIFI</name>